<gene>
    <name evidence="1" type="ORF">MENT_LOCUS26421</name>
</gene>
<dbReference type="Proteomes" id="UP000580250">
    <property type="component" value="Unassembled WGS sequence"/>
</dbReference>
<sequence>MYLITIIFIFVLKIVFVDCGIFQIPALQTKNYLAPPLKTSLIYNKNNSNPSFPFPSLKTKNNPPKIFSLKINSSETKKNSKI</sequence>
<dbReference type="AlphaFoldDB" id="A0A6V7VJZ7"/>
<evidence type="ECO:0000313" key="1">
    <source>
        <dbReference type="EMBL" id="CAD2174734.1"/>
    </source>
</evidence>
<evidence type="ECO:0000313" key="2">
    <source>
        <dbReference type="Proteomes" id="UP000580250"/>
    </source>
</evidence>
<protein>
    <submittedName>
        <fullName evidence="1">Uncharacterized protein</fullName>
    </submittedName>
</protein>
<proteinExistence type="predicted"/>
<comment type="caution">
    <text evidence="1">The sequence shown here is derived from an EMBL/GenBank/DDBJ whole genome shotgun (WGS) entry which is preliminary data.</text>
</comment>
<reference evidence="1 2" key="1">
    <citation type="submission" date="2020-08" db="EMBL/GenBank/DDBJ databases">
        <authorList>
            <person name="Koutsovoulos G."/>
            <person name="Danchin GJ E."/>
        </authorList>
    </citation>
    <scope>NUCLEOTIDE SEQUENCE [LARGE SCALE GENOMIC DNA]</scope>
</reference>
<accession>A0A6V7VJZ7</accession>
<organism evidence="1 2">
    <name type="scientific">Meloidogyne enterolobii</name>
    <name type="common">Root-knot nematode worm</name>
    <name type="synonym">Meloidogyne mayaguensis</name>
    <dbReference type="NCBI Taxonomy" id="390850"/>
    <lineage>
        <taxon>Eukaryota</taxon>
        <taxon>Metazoa</taxon>
        <taxon>Ecdysozoa</taxon>
        <taxon>Nematoda</taxon>
        <taxon>Chromadorea</taxon>
        <taxon>Rhabditida</taxon>
        <taxon>Tylenchina</taxon>
        <taxon>Tylenchomorpha</taxon>
        <taxon>Tylenchoidea</taxon>
        <taxon>Meloidogynidae</taxon>
        <taxon>Meloidogyninae</taxon>
        <taxon>Meloidogyne</taxon>
    </lineage>
</organism>
<name>A0A6V7VJZ7_MELEN</name>
<dbReference type="EMBL" id="CAJEWN010000241">
    <property type="protein sequence ID" value="CAD2174734.1"/>
    <property type="molecule type" value="Genomic_DNA"/>
</dbReference>